<evidence type="ECO:0000313" key="1">
    <source>
        <dbReference type="EMBL" id="PVH66013.1"/>
    </source>
</evidence>
<organism evidence="1">
    <name type="scientific">Panicum hallii</name>
    <dbReference type="NCBI Taxonomy" id="206008"/>
    <lineage>
        <taxon>Eukaryota</taxon>
        <taxon>Viridiplantae</taxon>
        <taxon>Streptophyta</taxon>
        <taxon>Embryophyta</taxon>
        <taxon>Tracheophyta</taxon>
        <taxon>Spermatophyta</taxon>
        <taxon>Magnoliopsida</taxon>
        <taxon>Liliopsida</taxon>
        <taxon>Poales</taxon>
        <taxon>Poaceae</taxon>
        <taxon>PACMAD clade</taxon>
        <taxon>Panicoideae</taxon>
        <taxon>Panicodae</taxon>
        <taxon>Paniceae</taxon>
        <taxon>Panicinae</taxon>
        <taxon>Panicum</taxon>
        <taxon>Panicum sect. Panicum</taxon>
    </lineage>
</organism>
<dbReference type="Proteomes" id="UP000243499">
    <property type="component" value="Chromosome 1"/>
</dbReference>
<dbReference type="EMBL" id="CM008046">
    <property type="protein sequence ID" value="PVH66013.1"/>
    <property type="molecule type" value="Genomic_DNA"/>
</dbReference>
<name>A0A2T8KV10_9POAL</name>
<sequence>MAQDYIELYKRDLTPPESGLWASLHHFPVYLRMAPTRHRLAKKIRELKVRVREVGDGERRLRYDVMLPKASPKTKPKPVAKDSSVEGKRGDFLRALEEEGGTGTHSLAFNRAISMLPCDLGRDGSAARSTLEINGTGDLMRRCCNGGGAAVLFIM</sequence>
<protein>
    <submittedName>
        <fullName evidence="1">Uncharacterized protein</fullName>
    </submittedName>
</protein>
<dbReference type="AlphaFoldDB" id="A0A2T8KV10"/>
<proteinExistence type="predicted"/>
<gene>
    <name evidence="1" type="ORF">PAHAL_1G126600</name>
</gene>
<reference evidence="1" key="1">
    <citation type="submission" date="2018-04" db="EMBL/GenBank/DDBJ databases">
        <title>WGS assembly of Panicum hallii.</title>
        <authorList>
            <person name="Lovell J."/>
            <person name="Jenkins J."/>
            <person name="Lowry D."/>
            <person name="Mamidi S."/>
            <person name="Sreedasyam A."/>
            <person name="Weng X."/>
            <person name="Barry K."/>
            <person name="Bonette J."/>
            <person name="Campitelli B."/>
            <person name="Daum C."/>
            <person name="Gordon S."/>
            <person name="Gould B."/>
            <person name="Lipzen A."/>
            <person name="Macqueen A."/>
            <person name="Palacio-Mejia J."/>
            <person name="Plott C."/>
            <person name="Shakirov E."/>
            <person name="Shu S."/>
            <person name="Yoshinaga Y."/>
            <person name="Zane M."/>
            <person name="Rokhsar D."/>
            <person name="Grimwood J."/>
            <person name="Schmutz J."/>
            <person name="Juenger T."/>
        </authorList>
    </citation>
    <scope>NUCLEOTIDE SEQUENCE [LARGE SCALE GENOMIC DNA]</scope>
    <source>
        <strain evidence="1">FIL2</strain>
    </source>
</reference>
<dbReference type="Gramene" id="PVH66013">
    <property type="protein sequence ID" value="PVH66013"/>
    <property type="gene ID" value="PAHAL_1G126600"/>
</dbReference>
<accession>A0A2T8KV10</accession>